<dbReference type="InterPro" id="IPR013324">
    <property type="entry name" value="RNA_pol_sigma_r3/r4-like"/>
</dbReference>
<dbReference type="InterPro" id="IPR007630">
    <property type="entry name" value="RNA_pol_sigma70_r4"/>
</dbReference>
<keyword evidence="1 6" id="KW-0963">Cytoplasm</keyword>
<comment type="caution">
    <text evidence="6">Lacks conserved residue(s) required for the propagation of feature annotation.</text>
</comment>
<dbReference type="InterPro" id="IPR007624">
    <property type="entry name" value="RNA_pol_sigma70_r3"/>
</dbReference>
<comment type="function">
    <text evidence="6">Sigma factors are initiation factors that promote the attachment of RNA polymerase to specific initiation sites and are then released. This sigma factor controls the expression of flagella-related genes.</text>
</comment>
<dbReference type="PANTHER" id="PTHR30385">
    <property type="entry name" value="SIGMA FACTOR F FLAGELLAR"/>
    <property type="match status" value="1"/>
</dbReference>
<gene>
    <name evidence="6" type="primary">fliA</name>
    <name evidence="9" type="ORF">SAMN05444515_11045</name>
</gene>
<dbReference type="Pfam" id="PF04539">
    <property type="entry name" value="Sigma70_r3"/>
    <property type="match status" value="1"/>
</dbReference>
<dbReference type="GO" id="GO:0016987">
    <property type="term" value="F:sigma factor activity"/>
    <property type="evidence" value="ECO:0007669"/>
    <property type="project" value="UniProtKB-UniRule"/>
</dbReference>
<keyword evidence="10" id="KW-1185">Reference proteome</keyword>
<dbReference type="InterPro" id="IPR014284">
    <property type="entry name" value="RNA_pol_sigma-70_dom"/>
</dbReference>
<dbReference type="InterPro" id="IPR028617">
    <property type="entry name" value="Sigma70_FliA"/>
</dbReference>
<reference evidence="10" key="1">
    <citation type="submission" date="2016-10" db="EMBL/GenBank/DDBJ databases">
        <authorList>
            <person name="Varghese N."/>
            <person name="Submissions S."/>
        </authorList>
    </citation>
    <scope>NUCLEOTIDE SEQUENCE [LARGE SCALE GENOMIC DNA]</scope>
    <source>
        <strain evidence="10">DSM 241</strain>
    </source>
</reference>
<sequence>MYASQQLDPNTLVDEHVTLVKRIAYHLLARLPSNVQVDDLIQSGIIGLLEAARQYDPSQGASFETYAGIRIRGAMLDEVRRSDWTPRSVHRHSRRISEVIRQIENREGREASAAEIAEALGVDMTTYQDMLRDAVSSRVLGFDDLGDADSSVDNLLTSDGPDPLMDLTRTDFKKALVDNIGELPERERLVLSLYYDEELNLREIGQVLGVSESRVCQLHGQALMRLKARMGDWVGDGVRV</sequence>
<evidence type="ECO:0000313" key="9">
    <source>
        <dbReference type="EMBL" id="SEL14456.1"/>
    </source>
</evidence>
<dbReference type="NCBIfam" id="NF005413">
    <property type="entry name" value="PRK06986.1"/>
    <property type="match status" value="1"/>
</dbReference>
<feature type="region of interest" description="Sigma-70 factor domain-2" evidence="6">
    <location>
        <begin position="12"/>
        <end position="84"/>
    </location>
</feature>
<evidence type="ECO:0000256" key="3">
    <source>
        <dbReference type="ARBA" id="ARBA00023082"/>
    </source>
</evidence>
<dbReference type="STRING" id="1396821.SAMN05444515_11045"/>
<dbReference type="NCBIfam" id="TIGR02937">
    <property type="entry name" value="sigma70-ECF"/>
    <property type="match status" value="1"/>
</dbReference>
<dbReference type="FunFam" id="1.10.1740.10:FF:000002">
    <property type="entry name" value="RNA polymerase sigma factor FliA"/>
    <property type="match status" value="1"/>
</dbReference>
<evidence type="ECO:0000259" key="8">
    <source>
        <dbReference type="PROSITE" id="PS00716"/>
    </source>
</evidence>
<dbReference type="Pfam" id="PF04545">
    <property type="entry name" value="Sigma70_r4"/>
    <property type="match status" value="1"/>
</dbReference>
<dbReference type="Proteomes" id="UP000199256">
    <property type="component" value="Unassembled WGS sequence"/>
</dbReference>
<dbReference type="Gene3D" id="1.20.140.160">
    <property type="match status" value="1"/>
</dbReference>
<keyword evidence="9" id="KW-0966">Cell projection</keyword>
<dbReference type="PRINTS" id="PR00046">
    <property type="entry name" value="SIGMA70FCT"/>
</dbReference>
<feature type="domain" description="RNA polymerase sigma-70" evidence="7">
    <location>
        <begin position="39"/>
        <end position="52"/>
    </location>
</feature>
<keyword evidence="5 6" id="KW-0804">Transcription</keyword>
<dbReference type="PANTHER" id="PTHR30385:SF7">
    <property type="entry name" value="RNA POLYMERASE SIGMA FACTOR FLIA"/>
    <property type="match status" value="1"/>
</dbReference>
<dbReference type="SUPFAM" id="SSF88946">
    <property type="entry name" value="Sigma2 domain of RNA polymerase sigma factors"/>
    <property type="match status" value="1"/>
</dbReference>
<dbReference type="SUPFAM" id="SSF88659">
    <property type="entry name" value="Sigma3 and sigma4 domains of RNA polymerase sigma factors"/>
    <property type="match status" value="2"/>
</dbReference>
<keyword evidence="3 6" id="KW-0731">Sigma factor</keyword>
<keyword evidence="9" id="KW-0282">Flagellum</keyword>
<dbReference type="GO" id="GO:0006352">
    <property type="term" value="P:DNA-templated transcription initiation"/>
    <property type="evidence" value="ECO:0007669"/>
    <property type="project" value="UniProtKB-UniRule"/>
</dbReference>
<organism evidence="9 10">
    <name type="scientific">Ectothiorhodospira marina</name>
    <dbReference type="NCBI Taxonomy" id="1396821"/>
    <lineage>
        <taxon>Bacteria</taxon>
        <taxon>Pseudomonadati</taxon>
        <taxon>Pseudomonadota</taxon>
        <taxon>Gammaproteobacteria</taxon>
        <taxon>Chromatiales</taxon>
        <taxon>Ectothiorhodospiraceae</taxon>
        <taxon>Ectothiorhodospira</taxon>
    </lineage>
</organism>
<dbReference type="InterPro" id="IPR007627">
    <property type="entry name" value="RNA_pol_sigma70_r2"/>
</dbReference>
<dbReference type="GO" id="GO:0005737">
    <property type="term" value="C:cytoplasm"/>
    <property type="evidence" value="ECO:0007669"/>
    <property type="project" value="UniProtKB-SubCell"/>
</dbReference>
<dbReference type="CDD" id="cd06171">
    <property type="entry name" value="Sigma70_r4"/>
    <property type="match status" value="1"/>
</dbReference>
<keyword evidence="4 6" id="KW-0238">DNA-binding</keyword>
<evidence type="ECO:0000313" key="10">
    <source>
        <dbReference type="Proteomes" id="UP000199256"/>
    </source>
</evidence>
<feature type="DNA-binding region" description="H-T-H motif" evidence="6">
    <location>
        <begin position="201"/>
        <end position="220"/>
    </location>
</feature>
<dbReference type="PROSITE" id="PS00716">
    <property type="entry name" value="SIGMA70_2"/>
    <property type="match status" value="1"/>
</dbReference>
<dbReference type="GO" id="GO:0003677">
    <property type="term" value="F:DNA binding"/>
    <property type="evidence" value="ECO:0007669"/>
    <property type="project" value="UniProtKB-UniRule"/>
</dbReference>
<feature type="region of interest" description="Sigma-70 factor domain-4" evidence="6">
    <location>
        <begin position="179"/>
        <end position="227"/>
    </location>
</feature>
<name>A0A1H7MSW4_9GAMM</name>
<evidence type="ECO:0000256" key="4">
    <source>
        <dbReference type="ARBA" id="ARBA00023125"/>
    </source>
</evidence>
<protein>
    <recommendedName>
        <fullName evidence="6">RNA polymerase sigma factor FliA</fullName>
    </recommendedName>
    <alternativeName>
        <fullName evidence="6">RNA polymerase sigma factor for flagellar operon</fullName>
    </alternativeName>
    <alternativeName>
        <fullName evidence="6">Sigma F</fullName>
    </alternativeName>
    <alternativeName>
        <fullName evidence="6">Sigma-28</fullName>
    </alternativeName>
</protein>
<evidence type="ECO:0000256" key="5">
    <source>
        <dbReference type="ARBA" id="ARBA00023163"/>
    </source>
</evidence>
<dbReference type="Pfam" id="PF04542">
    <property type="entry name" value="Sigma70_r2"/>
    <property type="match status" value="1"/>
</dbReference>
<dbReference type="HAMAP" id="MF_00962">
    <property type="entry name" value="Sigma70_FliA"/>
    <property type="match status" value="1"/>
</dbReference>
<dbReference type="InterPro" id="IPR013325">
    <property type="entry name" value="RNA_pol_sigma_r2"/>
</dbReference>
<accession>A0A1H7MSW4</accession>
<dbReference type="InterPro" id="IPR000943">
    <property type="entry name" value="RNA_pol_sigma70"/>
</dbReference>
<evidence type="ECO:0000256" key="6">
    <source>
        <dbReference type="HAMAP-Rule" id="MF_00962"/>
    </source>
</evidence>
<dbReference type="AlphaFoldDB" id="A0A1H7MSW4"/>
<keyword evidence="9" id="KW-0969">Cilium</keyword>
<comment type="subcellular location">
    <subcellularLocation>
        <location evidence="6">Cytoplasm</location>
    </subcellularLocation>
</comment>
<dbReference type="PROSITE" id="PS00715">
    <property type="entry name" value="SIGMA70_1"/>
    <property type="match status" value="1"/>
</dbReference>
<dbReference type="Gene3D" id="1.10.1740.10">
    <property type="match status" value="1"/>
</dbReference>
<dbReference type="RefSeq" id="WP_177169925.1">
    <property type="nucleotide sequence ID" value="NZ_FOAA01000010.1"/>
</dbReference>
<dbReference type="InterPro" id="IPR012845">
    <property type="entry name" value="RNA_pol_sigma_FliA_WhiG"/>
</dbReference>
<dbReference type="PIRSF" id="PIRSF000770">
    <property type="entry name" value="RNA_pol_sigma-SigE/K"/>
    <property type="match status" value="1"/>
</dbReference>
<feature type="short sequence motif" description="Interaction with polymerase core subunit RpoC" evidence="6">
    <location>
        <begin position="39"/>
        <end position="42"/>
    </location>
</feature>
<feature type="domain" description="RNA polymerase sigma-70" evidence="8">
    <location>
        <begin position="200"/>
        <end position="226"/>
    </location>
</feature>
<keyword evidence="2 6" id="KW-0805">Transcription regulation</keyword>
<evidence type="ECO:0000256" key="1">
    <source>
        <dbReference type="ARBA" id="ARBA00022490"/>
    </source>
</evidence>
<dbReference type="GO" id="GO:0003899">
    <property type="term" value="F:DNA-directed RNA polymerase activity"/>
    <property type="evidence" value="ECO:0007669"/>
    <property type="project" value="InterPro"/>
</dbReference>
<proteinExistence type="inferred from homology"/>
<comment type="similarity">
    <text evidence="6">Belongs to the sigma-70 factor family. FliA subfamily.</text>
</comment>
<evidence type="ECO:0000259" key="7">
    <source>
        <dbReference type="PROSITE" id="PS00715"/>
    </source>
</evidence>
<evidence type="ECO:0000256" key="2">
    <source>
        <dbReference type="ARBA" id="ARBA00023015"/>
    </source>
</evidence>
<dbReference type="NCBIfam" id="TIGR02479">
    <property type="entry name" value="FliA_WhiG"/>
    <property type="match status" value="1"/>
</dbReference>
<dbReference type="EMBL" id="FOAA01000010">
    <property type="protein sequence ID" value="SEL14456.1"/>
    <property type="molecule type" value="Genomic_DNA"/>
</dbReference>